<evidence type="ECO:0000256" key="4">
    <source>
        <dbReference type="ARBA" id="ARBA00023125"/>
    </source>
</evidence>
<name>A0A1X0QQ76_RHIZD</name>
<keyword evidence="3" id="KW-0805">Transcription regulation</keyword>
<evidence type="ECO:0000256" key="1">
    <source>
        <dbReference type="ARBA" id="ARBA00004123"/>
    </source>
</evidence>
<evidence type="ECO:0000256" key="2">
    <source>
        <dbReference type="ARBA" id="ARBA00007163"/>
    </source>
</evidence>
<evidence type="ECO:0000256" key="7">
    <source>
        <dbReference type="SAM" id="Coils"/>
    </source>
</evidence>
<accession>A0A1X0QQ76</accession>
<dbReference type="Pfam" id="PF00170">
    <property type="entry name" value="bZIP_1"/>
    <property type="match status" value="1"/>
</dbReference>
<reference evidence="10" key="1">
    <citation type="journal article" date="2016" name="Proc. Natl. Acad. Sci. U.S.A.">
        <title>Lipid metabolic changes in an early divergent fungus govern the establishment of a mutualistic symbiosis with endobacteria.</title>
        <authorList>
            <person name="Lastovetsky O.A."/>
            <person name="Gaspar M.L."/>
            <person name="Mondo S.J."/>
            <person name="LaButti K.M."/>
            <person name="Sandor L."/>
            <person name="Grigoriev I.V."/>
            <person name="Henry S.A."/>
            <person name="Pawlowska T.E."/>
        </authorList>
    </citation>
    <scope>NUCLEOTIDE SEQUENCE [LARGE SCALE GENOMIC DNA]</scope>
    <source>
        <strain evidence="10">ATCC 52814</strain>
    </source>
</reference>
<feature type="coiled-coil region" evidence="7">
    <location>
        <begin position="190"/>
        <end position="245"/>
    </location>
</feature>
<dbReference type="GO" id="GO:0005634">
    <property type="term" value="C:nucleus"/>
    <property type="evidence" value="ECO:0007669"/>
    <property type="project" value="UniProtKB-SubCell"/>
</dbReference>
<dbReference type="Proteomes" id="UP000242414">
    <property type="component" value="Unassembled WGS sequence"/>
</dbReference>
<evidence type="ECO:0000259" key="9">
    <source>
        <dbReference type="PROSITE" id="PS50217"/>
    </source>
</evidence>
<protein>
    <recommendedName>
        <fullName evidence="9">BZIP domain-containing protein</fullName>
    </recommendedName>
</protein>
<organism evidence="10">
    <name type="scientific">Rhizopus microsporus var. microsporus</name>
    <dbReference type="NCBI Taxonomy" id="86635"/>
    <lineage>
        <taxon>Eukaryota</taxon>
        <taxon>Fungi</taxon>
        <taxon>Fungi incertae sedis</taxon>
        <taxon>Mucoromycota</taxon>
        <taxon>Mucoromycotina</taxon>
        <taxon>Mucoromycetes</taxon>
        <taxon>Mucorales</taxon>
        <taxon>Mucorineae</taxon>
        <taxon>Rhizopodaceae</taxon>
        <taxon>Rhizopus</taxon>
    </lineage>
</organism>
<dbReference type="PANTHER" id="PTHR47416">
    <property type="entry name" value="BASIC-LEUCINE ZIPPER TRANSCRIPTION FACTOR F-RELATED"/>
    <property type="match status" value="1"/>
</dbReference>
<evidence type="ECO:0000256" key="5">
    <source>
        <dbReference type="ARBA" id="ARBA00023163"/>
    </source>
</evidence>
<feature type="compositionally biased region" description="Basic residues" evidence="8">
    <location>
        <begin position="120"/>
        <end position="130"/>
    </location>
</feature>
<dbReference type="InterPro" id="IPR046347">
    <property type="entry name" value="bZIP_sf"/>
</dbReference>
<feature type="region of interest" description="Disordered" evidence="8">
    <location>
        <begin position="116"/>
        <end position="139"/>
    </location>
</feature>
<keyword evidence="6" id="KW-0539">Nucleus</keyword>
<keyword evidence="4" id="KW-0238">DNA-binding</keyword>
<dbReference type="VEuPathDB" id="FungiDB:BCV72DRAFT_309595"/>
<dbReference type="OrthoDB" id="5571888at2759"/>
<proteinExistence type="inferred from homology"/>
<keyword evidence="7" id="KW-0175">Coiled coil</keyword>
<evidence type="ECO:0000256" key="8">
    <source>
        <dbReference type="SAM" id="MobiDB-lite"/>
    </source>
</evidence>
<dbReference type="SUPFAM" id="SSF57959">
    <property type="entry name" value="Leucine zipper domain"/>
    <property type="match status" value="1"/>
</dbReference>
<dbReference type="Gene3D" id="1.20.5.170">
    <property type="match status" value="1"/>
</dbReference>
<evidence type="ECO:0000256" key="6">
    <source>
        <dbReference type="ARBA" id="ARBA00023242"/>
    </source>
</evidence>
<evidence type="ECO:0000313" key="10">
    <source>
        <dbReference type="EMBL" id="ORE01913.1"/>
    </source>
</evidence>
<dbReference type="CDD" id="cd14810">
    <property type="entry name" value="bZIP_u1"/>
    <property type="match status" value="1"/>
</dbReference>
<dbReference type="GO" id="GO:0003677">
    <property type="term" value="F:DNA binding"/>
    <property type="evidence" value="ECO:0007669"/>
    <property type="project" value="UniProtKB-KW"/>
</dbReference>
<comment type="similarity">
    <text evidence="2">Belongs to the bZIP family.</text>
</comment>
<dbReference type="GO" id="GO:0003700">
    <property type="term" value="F:DNA-binding transcription factor activity"/>
    <property type="evidence" value="ECO:0007669"/>
    <property type="project" value="InterPro"/>
</dbReference>
<dbReference type="SMART" id="SM00338">
    <property type="entry name" value="BRLZ"/>
    <property type="match status" value="1"/>
</dbReference>
<feature type="domain" description="BZIP" evidence="9">
    <location>
        <begin position="165"/>
        <end position="228"/>
    </location>
</feature>
<comment type="subcellular location">
    <subcellularLocation>
        <location evidence="1">Nucleus</location>
    </subcellularLocation>
</comment>
<sequence>MQFEDIVDMDWLSSDVIDPTLTSPETDIFIKQEDTLDTGLLSPPSTAASTFDCLYPSTTQLIMPSVEQIKQLIELAKRQLALREQLTPEPDGMPNTILSTHDPTDTAAIPDTVSPQSLIKHGKSNTKRRASSTSHASMECKIEENEKLLSLETMAEADGIDIKNMSSKERRQLRNKISARNFRVRRKEYINTLESQVTDHKRANEKLLHRLNIIEEENKQLKMQVDSLKRQNQLLQQQANNIINKDISILGSKPTETYRQDNSILVS</sequence>
<dbReference type="PROSITE" id="PS00036">
    <property type="entry name" value="BZIP_BASIC"/>
    <property type="match status" value="1"/>
</dbReference>
<dbReference type="PROSITE" id="PS50217">
    <property type="entry name" value="BZIP"/>
    <property type="match status" value="1"/>
</dbReference>
<gene>
    <name evidence="10" type="ORF">BCV72DRAFT_309595</name>
</gene>
<dbReference type="PANTHER" id="PTHR47416:SF8">
    <property type="entry name" value="BASIC-LEUCINE ZIPPER TRANSCRIPTION FACTOR E-RELATED"/>
    <property type="match status" value="1"/>
</dbReference>
<evidence type="ECO:0000256" key="3">
    <source>
        <dbReference type="ARBA" id="ARBA00023015"/>
    </source>
</evidence>
<dbReference type="InterPro" id="IPR004827">
    <property type="entry name" value="bZIP"/>
</dbReference>
<dbReference type="AlphaFoldDB" id="A0A1X0QQ76"/>
<dbReference type="EMBL" id="KV922087">
    <property type="protein sequence ID" value="ORE01913.1"/>
    <property type="molecule type" value="Genomic_DNA"/>
</dbReference>
<keyword evidence="5" id="KW-0804">Transcription</keyword>